<reference evidence="7 8" key="1">
    <citation type="submission" date="2016-07" db="EMBL/GenBank/DDBJ databases">
        <title>Pervasive Adenine N6-methylation of Active Genes in Fungi.</title>
        <authorList>
            <consortium name="DOE Joint Genome Institute"/>
            <person name="Mondo S.J."/>
            <person name="Dannebaum R.O."/>
            <person name="Kuo R.C."/>
            <person name="Labutti K."/>
            <person name="Haridas S."/>
            <person name="Kuo A."/>
            <person name="Salamov A."/>
            <person name="Ahrendt S.R."/>
            <person name="Lipzen A."/>
            <person name="Sullivan W."/>
            <person name="Andreopoulos W.B."/>
            <person name="Clum A."/>
            <person name="Lindquist E."/>
            <person name="Daum C."/>
            <person name="Ramamoorthy G.K."/>
            <person name="Gryganskyi A."/>
            <person name="Culley D."/>
            <person name="Magnuson J.K."/>
            <person name="James T.Y."/>
            <person name="O'Malley M.A."/>
            <person name="Stajich J.E."/>
            <person name="Spatafora J.W."/>
            <person name="Visel A."/>
            <person name="Grigoriev I.V."/>
        </authorList>
    </citation>
    <scope>NUCLEOTIDE SEQUENCE [LARGE SCALE GENOMIC DNA]</scope>
    <source>
        <strain evidence="7 8">NRRL 3301</strain>
    </source>
</reference>
<protein>
    <recommendedName>
        <fullName evidence="4">1-acyl-sn-glycerol-3-phosphate acyltransferase</fullName>
        <ecNumber evidence="4">2.3.1.51</ecNumber>
    </recommendedName>
</protein>
<feature type="transmembrane region" description="Helical" evidence="5">
    <location>
        <begin position="37"/>
        <end position="60"/>
    </location>
</feature>
<comment type="catalytic activity">
    <reaction evidence="4">
        <text>a 1-acyl-sn-glycero-3-phosphate + an acyl-CoA = a 1,2-diacyl-sn-glycero-3-phosphate + CoA</text>
        <dbReference type="Rhea" id="RHEA:19709"/>
        <dbReference type="ChEBI" id="CHEBI:57287"/>
        <dbReference type="ChEBI" id="CHEBI:57970"/>
        <dbReference type="ChEBI" id="CHEBI:58342"/>
        <dbReference type="ChEBI" id="CHEBI:58608"/>
        <dbReference type="EC" id="2.3.1.51"/>
    </reaction>
</comment>
<keyword evidence="4" id="KW-0443">Lipid metabolism</keyword>
<dbReference type="AlphaFoldDB" id="A0A1X2GDX9"/>
<dbReference type="EMBL" id="MCGT01000020">
    <property type="protein sequence ID" value="ORX51600.1"/>
    <property type="molecule type" value="Genomic_DNA"/>
</dbReference>
<dbReference type="Proteomes" id="UP000242146">
    <property type="component" value="Unassembled WGS sequence"/>
</dbReference>
<evidence type="ECO:0000256" key="4">
    <source>
        <dbReference type="RuleBase" id="RU361267"/>
    </source>
</evidence>
<keyword evidence="5" id="KW-0812">Transmembrane</keyword>
<dbReference type="GO" id="GO:0005783">
    <property type="term" value="C:endoplasmic reticulum"/>
    <property type="evidence" value="ECO:0007669"/>
    <property type="project" value="TreeGrafter"/>
</dbReference>
<dbReference type="Pfam" id="PF01553">
    <property type="entry name" value="Acyltransferase"/>
    <property type="match status" value="1"/>
</dbReference>
<keyword evidence="8" id="KW-1185">Reference proteome</keyword>
<keyword evidence="3 4" id="KW-0012">Acyltransferase</keyword>
<sequence>MPGVLSRPVSKASWLALAPLIIALVMRKHGGFYYRSFISTLCIGIMASFGVVSSLVLPLIGKRGWINWLVARGYYHLCGKLLDITTTVEGQQYLDPSYGPAVYVCNHQSSLDVLMMGSVFPKMTSVVAKKALKYYPFLGWFMILSNAVFLDRKNRESAVSEAKQAASDIHKKKTSVWLFPEGTRGRPLEIDMLPFKKGAFYMAVQARVPIIPIVVSNYQNIYNSKAKHFTTGNVKIRVLPPIPTDGVEESSEDINRLTNHVRDQMLTALRQISPDPISF</sequence>
<organism evidence="7 8">
    <name type="scientific">Hesseltinella vesiculosa</name>
    <dbReference type="NCBI Taxonomy" id="101127"/>
    <lineage>
        <taxon>Eukaryota</taxon>
        <taxon>Fungi</taxon>
        <taxon>Fungi incertae sedis</taxon>
        <taxon>Mucoromycota</taxon>
        <taxon>Mucoromycotina</taxon>
        <taxon>Mucoromycetes</taxon>
        <taxon>Mucorales</taxon>
        <taxon>Cunninghamellaceae</taxon>
        <taxon>Hesseltinella</taxon>
    </lineage>
</organism>
<dbReference type="EC" id="2.3.1.51" evidence="4"/>
<dbReference type="CDD" id="cd07989">
    <property type="entry name" value="LPLAT_AGPAT-like"/>
    <property type="match status" value="1"/>
</dbReference>
<evidence type="ECO:0000256" key="3">
    <source>
        <dbReference type="ARBA" id="ARBA00023315"/>
    </source>
</evidence>
<dbReference type="STRING" id="101127.A0A1X2GDX9"/>
<dbReference type="GO" id="GO:0006654">
    <property type="term" value="P:phosphatidic acid biosynthetic process"/>
    <property type="evidence" value="ECO:0007669"/>
    <property type="project" value="TreeGrafter"/>
</dbReference>
<dbReference type="PANTHER" id="PTHR10434">
    <property type="entry name" value="1-ACYL-SN-GLYCEROL-3-PHOSPHATE ACYLTRANSFERASE"/>
    <property type="match status" value="1"/>
</dbReference>
<keyword evidence="5" id="KW-1133">Transmembrane helix</keyword>
<proteinExistence type="inferred from homology"/>
<dbReference type="SMART" id="SM00563">
    <property type="entry name" value="PlsC"/>
    <property type="match status" value="1"/>
</dbReference>
<comment type="caution">
    <text evidence="7">The sequence shown here is derived from an EMBL/GenBank/DDBJ whole genome shotgun (WGS) entry which is preliminary data.</text>
</comment>
<evidence type="ECO:0000256" key="5">
    <source>
        <dbReference type="SAM" id="Phobius"/>
    </source>
</evidence>
<keyword evidence="4" id="KW-1208">Phospholipid metabolism</keyword>
<evidence type="ECO:0000259" key="6">
    <source>
        <dbReference type="SMART" id="SM00563"/>
    </source>
</evidence>
<dbReference type="GO" id="GO:0003841">
    <property type="term" value="F:1-acylglycerol-3-phosphate O-acyltransferase activity"/>
    <property type="evidence" value="ECO:0007669"/>
    <property type="project" value="UniProtKB-UniRule"/>
</dbReference>
<keyword evidence="5" id="KW-0472">Membrane</keyword>
<keyword evidence="4" id="KW-0444">Lipid biosynthesis</keyword>
<dbReference type="PANTHER" id="PTHR10434:SF11">
    <property type="entry name" value="1-ACYL-SN-GLYCEROL-3-PHOSPHATE ACYLTRANSFERASE"/>
    <property type="match status" value="1"/>
</dbReference>
<gene>
    <name evidence="7" type="ORF">DM01DRAFT_1392704</name>
</gene>
<evidence type="ECO:0000313" key="8">
    <source>
        <dbReference type="Proteomes" id="UP000242146"/>
    </source>
</evidence>
<evidence type="ECO:0000256" key="1">
    <source>
        <dbReference type="ARBA" id="ARBA00008655"/>
    </source>
</evidence>
<dbReference type="SUPFAM" id="SSF69593">
    <property type="entry name" value="Glycerol-3-phosphate (1)-acyltransferase"/>
    <property type="match status" value="1"/>
</dbReference>
<dbReference type="NCBIfam" id="TIGR00530">
    <property type="entry name" value="AGP_acyltrn"/>
    <property type="match status" value="1"/>
</dbReference>
<feature type="domain" description="Phospholipid/glycerol acyltransferase" evidence="6">
    <location>
        <begin position="101"/>
        <end position="218"/>
    </location>
</feature>
<dbReference type="InterPro" id="IPR002123">
    <property type="entry name" value="Plipid/glycerol_acylTrfase"/>
</dbReference>
<keyword evidence="2 4" id="KW-0808">Transferase</keyword>
<comment type="domain">
    <text evidence="4">The HXXXXD motif is essential for acyltransferase activity and may constitute the binding site for the phosphate moiety of the glycerol-3-phosphate.</text>
</comment>
<evidence type="ECO:0000313" key="7">
    <source>
        <dbReference type="EMBL" id="ORX51600.1"/>
    </source>
</evidence>
<dbReference type="GO" id="GO:0016020">
    <property type="term" value="C:membrane"/>
    <property type="evidence" value="ECO:0007669"/>
    <property type="project" value="InterPro"/>
</dbReference>
<evidence type="ECO:0000256" key="2">
    <source>
        <dbReference type="ARBA" id="ARBA00022679"/>
    </source>
</evidence>
<accession>A0A1X2GDX9</accession>
<keyword evidence="4" id="KW-0594">Phospholipid biosynthesis</keyword>
<dbReference type="InterPro" id="IPR004552">
    <property type="entry name" value="AGP_acyltrans"/>
</dbReference>
<dbReference type="OrthoDB" id="202234at2759"/>
<name>A0A1X2GDX9_9FUNG</name>
<comment type="similarity">
    <text evidence="1 4">Belongs to the 1-acyl-sn-glycerol-3-phosphate acyltransferase family.</text>
</comment>